<evidence type="ECO:0000313" key="4">
    <source>
        <dbReference type="Proteomes" id="UP000485058"/>
    </source>
</evidence>
<dbReference type="EMBL" id="BLLF01002647">
    <property type="protein sequence ID" value="GFH24843.1"/>
    <property type="molecule type" value="Genomic_DNA"/>
</dbReference>
<dbReference type="Proteomes" id="UP000485058">
    <property type="component" value="Unassembled WGS sequence"/>
</dbReference>
<reference evidence="3 4" key="1">
    <citation type="submission" date="2020-02" db="EMBL/GenBank/DDBJ databases">
        <title>Draft genome sequence of Haematococcus lacustris strain NIES-144.</title>
        <authorList>
            <person name="Morimoto D."/>
            <person name="Nakagawa S."/>
            <person name="Yoshida T."/>
            <person name="Sawayama S."/>
        </authorList>
    </citation>
    <scope>NUCLEOTIDE SEQUENCE [LARGE SCALE GENOMIC DNA]</scope>
    <source>
        <strain evidence="3 4">NIES-144</strain>
    </source>
</reference>
<dbReference type="Pfam" id="PF00226">
    <property type="entry name" value="DnaJ"/>
    <property type="match status" value="1"/>
</dbReference>
<keyword evidence="4" id="KW-1185">Reference proteome</keyword>
<dbReference type="InterPro" id="IPR036869">
    <property type="entry name" value="J_dom_sf"/>
</dbReference>
<protein>
    <submittedName>
        <fullName evidence="3">J domain-containing protein</fullName>
    </submittedName>
</protein>
<dbReference type="SMART" id="SM00271">
    <property type="entry name" value="DnaJ"/>
    <property type="match status" value="1"/>
</dbReference>
<sequence>DKAAQSETKQVEAGGSGAEPVDAEELLKAFFGELKDVDRDNEVNRILWAFKLNPFEKLNLRFDAPIEDVRKQYRKLSLMVHPDKCKHPQATAAFDQDVLKAWRKETKHDNLVRVASFLNDAGKEGVQAAWEKTDEFHERWRLKGRELLASAEWRKRRLGKRMKEETARLEGVAAESRDKAKKTKAVEKEWEATREQRVGTWREFMADASKSGSQ</sequence>
<dbReference type="SUPFAM" id="SSF46565">
    <property type="entry name" value="Chaperone J-domain"/>
    <property type="match status" value="1"/>
</dbReference>
<feature type="domain" description="J" evidence="2">
    <location>
        <begin position="53"/>
        <end position="134"/>
    </location>
</feature>
<dbReference type="Gene3D" id="1.10.287.110">
    <property type="entry name" value="DnaJ domain"/>
    <property type="match status" value="1"/>
</dbReference>
<gene>
    <name evidence="3" type="ORF">HaLaN_22709</name>
</gene>
<dbReference type="PANTHER" id="PTHR46620:SF1">
    <property type="entry name" value="J DOMAIN-CONTAINING PROTEIN SPF31"/>
    <property type="match status" value="1"/>
</dbReference>
<evidence type="ECO:0000313" key="3">
    <source>
        <dbReference type="EMBL" id="GFH24843.1"/>
    </source>
</evidence>
<dbReference type="AlphaFoldDB" id="A0A699ZQ82"/>
<evidence type="ECO:0000256" key="1">
    <source>
        <dbReference type="SAM" id="MobiDB-lite"/>
    </source>
</evidence>
<comment type="caution">
    <text evidence="3">The sequence shown here is derived from an EMBL/GenBank/DDBJ whole genome shotgun (WGS) entry which is preliminary data.</text>
</comment>
<feature type="non-terminal residue" evidence="3">
    <location>
        <position position="1"/>
    </location>
</feature>
<accession>A0A699ZQ82</accession>
<dbReference type="InterPro" id="IPR001623">
    <property type="entry name" value="DnaJ_domain"/>
</dbReference>
<proteinExistence type="predicted"/>
<name>A0A699ZQ82_HAELA</name>
<evidence type="ECO:0000259" key="2">
    <source>
        <dbReference type="PROSITE" id="PS50076"/>
    </source>
</evidence>
<organism evidence="3 4">
    <name type="scientific">Haematococcus lacustris</name>
    <name type="common">Green alga</name>
    <name type="synonym">Haematococcus pluvialis</name>
    <dbReference type="NCBI Taxonomy" id="44745"/>
    <lineage>
        <taxon>Eukaryota</taxon>
        <taxon>Viridiplantae</taxon>
        <taxon>Chlorophyta</taxon>
        <taxon>core chlorophytes</taxon>
        <taxon>Chlorophyceae</taxon>
        <taxon>CS clade</taxon>
        <taxon>Chlamydomonadales</taxon>
        <taxon>Haematococcaceae</taxon>
        <taxon>Haematococcus</taxon>
    </lineage>
</organism>
<feature type="region of interest" description="Disordered" evidence="1">
    <location>
        <begin position="1"/>
        <end position="20"/>
    </location>
</feature>
<dbReference type="PANTHER" id="PTHR46620">
    <property type="entry name" value="J DOMAIN-CONTAINING PROTEIN SPF31"/>
    <property type="match status" value="1"/>
</dbReference>
<dbReference type="PROSITE" id="PS50076">
    <property type="entry name" value="DNAJ_2"/>
    <property type="match status" value="1"/>
</dbReference>
<feature type="region of interest" description="Disordered" evidence="1">
    <location>
        <begin position="169"/>
        <end position="191"/>
    </location>
</feature>
<dbReference type="CDD" id="cd06257">
    <property type="entry name" value="DnaJ"/>
    <property type="match status" value="1"/>
</dbReference>